<dbReference type="Proteomes" id="UP000093629">
    <property type="component" value="Unassembled WGS sequence"/>
</dbReference>
<evidence type="ECO:0000259" key="2">
    <source>
        <dbReference type="Pfam" id="PF05872"/>
    </source>
</evidence>
<keyword evidence="4" id="KW-1185">Reference proteome</keyword>
<dbReference type="InterPro" id="IPR027417">
    <property type="entry name" value="P-loop_NTPase"/>
</dbReference>
<dbReference type="EMBL" id="LZLQ01000029">
    <property type="protein sequence ID" value="OBK18483.1"/>
    <property type="molecule type" value="Genomic_DNA"/>
</dbReference>
<dbReference type="RefSeq" id="WP_065157634.1">
    <property type="nucleotide sequence ID" value="NZ_LZLQ01000029.1"/>
</dbReference>
<feature type="domain" description="Helicase HerA-like C-terminal" evidence="2">
    <location>
        <begin position="36"/>
        <end position="513"/>
    </location>
</feature>
<comment type="caution">
    <text evidence="3">The sequence shown here is derived from an EMBL/GenBank/DDBJ whole genome shotgun (WGS) entry which is preliminary data.</text>
</comment>
<dbReference type="PANTHER" id="PTHR30121:SF6">
    <property type="entry name" value="SLR6007 PROTEIN"/>
    <property type="match status" value="1"/>
</dbReference>
<organism evidence="3 4">
    <name type="scientific">Mycobacterium asiaticum</name>
    <dbReference type="NCBI Taxonomy" id="1790"/>
    <lineage>
        <taxon>Bacteria</taxon>
        <taxon>Bacillati</taxon>
        <taxon>Actinomycetota</taxon>
        <taxon>Actinomycetes</taxon>
        <taxon>Mycobacteriales</taxon>
        <taxon>Mycobacteriaceae</taxon>
        <taxon>Mycobacterium</taxon>
    </lineage>
</organism>
<proteinExistence type="predicted"/>
<evidence type="ECO:0000313" key="4">
    <source>
        <dbReference type="Proteomes" id="UP000093629"/>
    </source>
</evidence>
<protein>
    <submittedName>
        <fullName evidence="3">ATPase</fullName>
    </submittedName>
</protein>
<accession>A0A1A3N8K5</accession>
<dbReference type="Pfam" id="PF05872">
    <property type="entry name" value="HerA_C"/>
    <property type="match status" value="1"/>
</dbReference>
<evidence type="ECO:0000313" key="3">
    <source>
        <dbReference type="EMBL" id="OBK18483.1"/>
    </source>
</evidence>
<dbReference type="PANTHER" id="PTHR30121">
    <property type="entry name" value="UNCHARACTERIZED PROTEIN YJGR-RELATED"/>
    <property type="match status" value="1"/>
</dbReference>
<dbReference type="InterPro" id="IPR051162">
    <property type="entry name" value="T4SS_component"/>
</dbReference>
<feature type="region of interest" description="Disordered" evidence="1">
    <location>
        <begin position="91"/>
        <end position="111"/>
    </location>
</feature>
<dbReference type="OrthoDB" id="9758751at2"/>
<name>A0A1A3N8K5_MYCAS</name>
<feature type="region of interest" description="Disordered" evidence="1">
    <location>
        <begin position="425"/>
        <end position="495"/>
    </location>
</feature>
<evidence type="ECO:0000256" key="1">
    <source>
        <dbReference type="SAM" id="MobiDB-lite"/>
    </source>
</evidence>
<feature type="compositionally biased region" description="Basic and acidic residues" evidence="1">
    <location>
        <begin position="97"/>
        <end position="110"/>
    </location>
</feature>
<dbReference type="InterPro" id="IPR033186">
    <property type="entry name" value="HerA_C"/>
</dbReference>
<reference evidence="3 4" key="1">
    <citation type="submission" date="2016-06" db="EMBL/GenBank/DDBJ databases">
        <authorList>
            <person name="Kjaerup R.B."/>
            <person name="Dalgaard T.S."/>
            <person name="Juul-Madsen H.R."/>
        </authorList>
    </citation>
    <scope>NUCLEOTIDE SEQUENCE [LARGE SCALE GENOMIC DNA]</scope>
    <source>
        <strain evidence="3 4">1245139.5</strain>
    </source>
</reference>
<dbReference type="SUPFAM" id="SSF52540">
    <property type="entry name" value="P-loop containing nucleoside triphosphate hydrolases"/>
    <property type="match status" value="1"/>
</dbReference>
<sequence length="515" mass="54626">MSTESETGPAARIAAGYAVAGQALELGTVVVDGKVDPAAQIRIPLATINRHGLVAGATGTGKTKTLQLIAEQLSAAGVPVFMADVKGDLSGLSRPGEGNDKTAARAKDTGDNWEPTGYPVEFLSLGTDGVGVPVRATVASFGPVLLSKVLGLNATQESTLGLIFHWAKQNNWPLVTLNNLRTVISHLTSDEGKADLKSLGGVSSATAGVILRALVNLAGEGGETFFGEPKLDPKDLLGITEQGQGTISLLEFSGQSLRPVIFSTFLMWLLADLFVQLDEVGDIDKPKLVFFFDEAHLLFSDASKAFLEQVEQTVKLIRSKGVGVFFCTQLPTDLPNDVLSQLGARIQHALRAFTPDDQQALSKTVRTYPKTDVYDLESALTALGIGEAVVTVLSEKGAPTPVAWTRMRVPRSLMAAIGTDAVAAAAKSSPLQEKYGHTTPSQDEPPARQSPPAGEPDQTPATTDSTVPPMPAPFEPKGPGRLEEVLNNPTVKSGINTAIREIVRNLMGNKRRRRK</sequence>
<gene>
    <name evidence="3" type="ORF">A5636_20545</name>
</gene>
<dbReference type="Gene3D" id="3.40.50.300">
    <property type="entry name" value="P-loop containing nucleotide triphosphate hydrolases"/>
    <property type="match status" value="2"/>
</dbReference>
<dbReference type="AlphaFoldDB" id="A0A1A3N8K5"/>